<comment type="caution">
    <text evidence="3">The sequence shown here is derived from an EMBL/GenBank/DDBJ whole genome shotgun (WGS) entry which is preliminary data.</text>
</comment>
<evidence type="ECO:0000313" key="4">
    <source>
        <dbReference type="Proteomes" id="UP001241072"/>
    </source>
</evidence>
<dbReference type="Gene3D" id="3.40.50.620">
    <property type="entry name" value="HUPs"/>
    <property type="match status" value="2"/>
</dbReference>
<name>A0ABT9BP19_9MICO</name>
<dbReference type="Proteomes" id="UP001241072">
    <property type="component" value="Unassembled WGS sequence"/>
</dbReference>
<evidence type="ECO:0000313" key="3">
    <source>
        <dbReference type="EMBL" id="MDO7882778.1"/>
    </source>
</evidence>
<proteinExistence type="inferred from homology"/>
<evidence type="ECO:0000259" key="2">
    <source>
        <dbReference type="Pfam" id="PF00582"/>
    </source>
</evidence>
<dbReference type="SUPFAM" id="SSF52402">
    <property type="entry name" value="Adenine nucleotide alpha hydrolases-like"/>
    <property type="match status" value="2"/>
</dbReference>
<dbReference type="InterPro" id="IPR014729">
    <property type="entry name" value="Rossmann-like_a/b/a_fold"/>
</dbReference>
<keyword evidence="4" id="KW-1185">Reference proteome</keyword>
<sequence>MTILVGIDGSTPSRSALEWAVSRAKSLGEQLRLVHVIDDEWGIAGHDVAEAAEDAAADVIESARRAAAGVPVDELVLHGSPAWTLAGITGPDDLVVVGTHKTGFLHGRALGSRSIVVASLSAGSVAVIPDAAVPRTRQSIVVGVAAGSWSTAVAFGAAEAARTGEELLLVHCVPEDAPASAVEDGHRLLEEARGFVAEHSAAAHVRSRISRRPPAVALLDASRSARLLVVAPTRGSVDRGGFLGSVTHAILLNITCPVVIAR</sequence>
<feature type="domain" description="UspA" evidence="2">
    <location>
        <begin position="2"/>
        <end position="129"/>
    </location>
</feature>
<feature type="domain" description="UspA" evidence="2">
    <location>
        <begin position="138"/>
        <end position="262"/>
    </location>
</feature>
<dbReference type="CDD" id="cd00293">
    <property type="entry name" value="USP-like"/>
    <property type="match status" value="1"/>
</dbReference>
<comment type="similarity">
    <text evidence="1">Belongs to the universal stress protein A family.</text>
</comment>
<evidence type="ECO:0000256" key="1">
    <source>
        <dbReference type="ARBA" id="ARBA00008791"/>
    </source>
</evidence>
<dbReference type="PANTHER" id="PTHR46268:SF6">
    <property type="entry name" value="UNIVERSAL STRESS PROTEIN UP12"/>
    <property type="match status" value="1"/>
</dbReference>
<dbReference type="PANTHER" id="PTHR46268">
    <property type="entry name" value="STRESS RESPONSE PROTEIN NHAX"/>
    <property type="match status" value="1"/>
</dbReference>
<dbReference type="EMBL" id="JAUQUB010000002">
    <property type="protein sequence ID" value="MDO7882778.1"/>
    <property type="molecule type" value="Genomic_DNA"/>
</dbReference>
<dbReference type="RefSeq" id="WP_305003210.1">
    <property type="nucleotide sequence ID" value="NZ_JAUQUB010000002.1"/>
</dbReference>
<reference evidence="3 4" key="1">
    <citation type="submission" date="2023-07" db="EMBL/GenBank/DDBJ databases">
        <title>Protaetiibacter sp. nov WY-16 isolated from soil.</title>
        <authorList>
            <person name="Liu B."/>
            <person name="Wan Y."/>
        </authorList>
    </citation>
    <scope>NUCLEOTIDE SEQUENCE [LARGE SCALE GENOMIC DNA]</scope>
    <source>
        <strain evidence="3 4">WY-16</strain>
    </source>
</reference>
<protein>
    <submittedName>
        <fullName evidence="3">Universal stress protein</fullName>
    </submittedName>
</protein>
<dbReference type="InterPro" id="IPR006016">
    <property type="entry name" value="UspA"/>
</dbReference>
<dbReference type="Pfam" id="PF00582">
    <property type="entry name" value="Usp"/>
    <property type="match status" value="2"/>
</dbReference>
<organism evidence="3 4">
    <name type="scientific">Antiquaquibacter soli</name>
    <dbReference type="NCBI Taxonomy" id="3064523"/>
    <lineage>
        <taxon>Bacteria</taxon>
        <taxon>Bacillati</taxon>
        <taxon>Actinomycetota</taxon>
        <taxon>Actinomycetes</taxon>
        <taxon>Micrococcales</taxon>
        <taxon>Microbacteriaceae</taxon>
        <taxon>Antiquaquibacter</taxon>
    </lineage>
</organism>
<gene>
    <name evidence="3" type="ORF">Q5716_11135</name>
</gene>
<accession>A0ABT9BP19</accession>